<reference evidence="5" key="1">
    <citation type="journal article" date="2019" name="Int. J. Syst. Evol. Microbiol.">
        <title>The Global Catalogue of Microorganisms (GCM) 10K type strain sequencing project: providing services to taxonomists for standard genome sequencing and annotation.</title>
        <authorList>
            <consortium name="The Broad Institute Genomics Platform"/>
            <consortium name="The Broad Institute Genome Sequencing Center for Infectious Disease"/>
            <person name="Wu L."/>
            <person name="Ma J."/>
        </authorList>
    </citation>
    <scope>NUCLEOTIDE SEQUENCE [LARGE SCALE GENOMIC DNA]</scope>
    <source>
        <strain evidence="5">JCM 18298</strain>
    </source>
</reference>
<evidence type="ECO:0000313" key="4">
    <source>
        <dbReference type="EMBL" id="GAA5068405.1"/>
    </source>
</evidence>
<gene>
    <name evidence="4" type="ORF">GCM10023318_58690</name>
</gene>
<evidence type="ECO:0000256" key="1">
    <source>
        <dbReference type="ARBA" id="ARBA00022741"/>
    </source>
</evidence>
<dbReference type="Gene3D" id="3.40.50.300">
    <property type="entry name" value="P-loop containing nucleotide triphosphate hydrolases"/>
    <property type="match status" value="1"/>
</dbReference>
<organism evidence="4 5">
    <name type="scientific">Nocardia callitridis</name>
    <dbReference type="NCBI Taxonomy" id="648753"/>
    <lineage>
        <taxon>Bacteria</taxon>
        <taxon>Bacillati</taxon>
        <taxon>Actinomycetota</taxon>
        <taxon>Actinomycetes</taxon>
        <taxon>Mycobacteriales</taxon>
        <taxon>Nocardiaceae</taxon>
        <taxon>Nocardia</taxon>
    </lineage>
</organism>
<evidence type="ECO:0000259" key="3">
    <source>
        <dbReference type="PROSITE" id="PS50893"/>
    </source>
</evidence>
<dbReference type="SUPFAM" id="SSF52540">
    <property type="entry name" value="P-loop containing nucleoside triphosphate hydrolases"/>
    <property type="match status" value="1"/>
</dbReference>
<dbReference type="InterPro" id="IPR027417">
    <property type="entry name" value="P-loop_NTPase"/>
</dbReference>
<dbReference type="SMART" id="SM00382">
    <property type="entry name" value="AAA"/>
    <property type="match status" value="1"/>
</dbReference>
<dbReference type="PANTHER" id="PTHR24220:SF684">
    <property type="entry name" value="FE(3+) IONS IMPORT ATP-BINDING PROTEIN FBPC"/>
    <property type="match status" value="1"/>
</dbReference>
<dbReference type="InterPro" id="IPR003593">
    <property type="entry name" value="AAA+_ATPase"/>
</dbReference>
<dbReference type="InterPro" id="IPR015854">
    <property type="entry name" value="ABC_transpr_LolD-like"/>
</dbReference>
<dbReference type="EMBL" id="BAABJM010000009">
    <property type="protein sequence ID" value="GAA5068405.1"/>
    <property type="molecule type" value="Genomic_DNA"/>
</dbReference>
<sequence>MTAELIDFTVRIDTGRWSETVLRSIDLQVPDRQITALLGESGCGKSMVARALTGHLPGTAASSGEVRVGGSARALWEDGRIGYLPQAGIEAFAAGKGVGGQLRERAQRFGRWSVERACEAARYPVEMSELNPDQHSGGQIQRAALAAALLSAPSLLVVDEPTESLDTETGVAVWRTLRKYADSGPAVLTITQNVQMLVALAVADRIVVMREGWVVAAGPAGDVARLDEPYVQGFFRPFGR</sequence>
<evidence type="ECO:0000313" key="5">
    <source>
        <dbReference type="Proteomes" id="UP001500603"/>
    </source>
</evidence>
<keyword evidence="1" id="KW-0547">Nucleotide-binding</keyword>
<protein>
    <recommendedName>
        <fullName evidence="3">ABC transporter domain-containing protein</fullName>
    </recommendedName>
</protein>
<dbReference type="PROSITE" id="PS50893">
    <property type="entry name" value="ABC_TRANSPORTER_2"/>
    <property type="match status" value="1"/>
</dbReference>
<keyword evidence="5" id="KW-1185">Reference proteome</keyword>
<dbReference type="PANTHER" id="PTHR24220">
    <property type="entry name" value="IMPORT ATP-BINDING PROTEIN"/>
    <property type="match status" value="1"/>
</dbReference>
<dbReference type="Proteomes" id="UP001500603">
    <property type="component" value="Unassembled WGS sequence"/>
</dbReference>
<keyword evidence="2" id="KW-0067">ATP-binding</keyword>
<dbReference type="Pfam" id="PF00005">
    <property type="entry name" value="ABC_tran"/>
    <property type="match status" value="1"/>
</dbReference>
<feature type="domain" description="ABC transporter" evidence="3">
    <location>
        <begin position="3"/>
        <end position="236"/>
    </location>
</feature>
<dbReference type="RefSeq" id="WP_345499587.1">
    <property type="nucleotide sequence ID" value="NZ_BAABJM010000009.1"/>
</dbReference>
<accession>A0ABP9KZE1</accession>
<comment type="caution">
    <text evidence="4">The sequence shown here is derived from an EMBL/GenBank/DDBJ whole genome shotgun (WGS) entry which is preliminary data.</text>
</comment>
<name>A0ABP9KZE1_9NOCA</name>
<proteinExistence type="predicted"/>
<evidence type="ECO:0000256" key="2">
    <source>
        <dbReference type="ARBA" id="ARBA00022840"/>
    </source>
</evidence>
<dbReference type="InterPro" id="IPR003439">
    <property type="entry name" value="ABC_transporter-like_ATP-bd"/>
</dbReference>